<proteinExistence type="predicted"/>
<dbReference type="Proteomes" id="UP001145114">
    <property type="component" value="Unassembled WGS sequence"/>
</dbReference>
<accession>A0ACC1H7N1</accession>
<keyword evidence="2" id="KW-1185">Reference proteome</keyword>
<comment type="caution">
    <text evidence="1">The sequence shown here is derived from an EMBL/GenBank/DDBJ whole genome shotgun (WGS) entry which is preliminary data.</text>
</comment>
<evidence type="ECO:0000313" key="1">
    <source>
        <dbReference type="EMBL" id="KAJ1671647.1"/>
    </source>
</evidence>
<name>A0ACC1H7N1_9FUNG</name>
<protein>
    <submittedName>
        <fullName evidence="1">Uncharacterized protein</fullName>
    </submittedName>
</protein>
<feature type="non-terminal residue" evidence="1">
    <location>
        <position position="1"/>
    </location>
</feature>
<gene>
    <name evidence="1" type="ORF">EV182_007518</name>
</gene>
<reference evidence="1" key="1">
    <citation type="submission" date="2022-06" db="EMBL/GenBank/DDBJ databases">
        <title>Phylogenomic reconstructions and comparative analyses of Kickxellomycotina fungi.</title>
        <authorList>
            <person name="Reynolds N.K."/>
            <person name="Stajich J.E."/>
            <person name="Barry K."/>
            <person name="Grigoriev I.V."/>
            <person name="Crous P."/>
            <person name="Smith M.E."/>
        </authorList>
    </citation>
    <scope>NUCLEOTIDE SEQUENCE</scope>
    <source>
        <strain evidence="1">RSA 2271</strain>
    </source>
</reference>
<dbReference type="EMBL" id="JAMZIH010008651">
    <property type="protein sequence ID" value="KAJ1671647.1"/>
    <property type="molecule type" value="Genomic_DNA"/>
</dbReference>
<organism evidence="1 2">
    <name type="scientific">Spiromyces aspiralis</name>
    <dbReference type="NCBI Taxonomy" id="68401"/>
    <lineage>
        <taxon>Eukaryota</taxon>
        <taxon>Fungi</taxon>
        <taxon>Fungi incertae sedis</taxon>
        <taxon>Zoopagomycota</taxon>
        <taxon>Kickxellomycotina</taxon>
        <taxon>Kickxellomycetes</taxon>
        <taxon>Kickxellales</taxon>
        <taxon>Kickxellaceae</taxon>
        <taxon>Spiromyces</taxon>
    </lineage>
</organism>
<evidence type="ECO:0000313" key="2">
    <source>
        <dbReference type="Proteomes" id="UP001145114"/>
    </source>
</evidence>
<sequence length="106" mass="11835">DMGAESLTRGGAPHLELYEAFPLLVPDMLDGRWRRLQGYIKVHGVMVPLSVEFCDDGVPRILSDNQQAADVLESNKVMLSKVSTAFVVHASLPFTTEPRERGYRSF</sequence>